<proteinExistence type="inferred from homology"/>
<keyword evidence="9 11" id="KW-1015">Disulfide bond</keyword>
<keyword evidence="5 11" id="KW-0408">Iron</keyword>
<evidence type="ECO:0000256" key="2">
    <source>
        <dbReference type="ARBA" id="ARBA00006597"/>
    </source>
</evidence>
<feature type="domain" description="4Fe-4S Wbl-type" evidence="12">
    <location>
        <begin position="27"/>
        <end position="84"/>
    </location>
</feature>
<comment type="similarity">
    <text evidence="2 11">Belongs to the WhiB family.</text>
</comment>
<dbReference type="InterPro" id="IPR003482">
    <property type="entry name" value="Whib"/>
</dbReference>
<feature type="binding site" evidence="11">
    <location>
        <position position="28"/>
    </location>
    <ligand>
        <name>[4Fe-4S] cluster</name>
        <dbReference type="ChEBI" id="CHEBI:49883"/>
    </ligand>
</feature>
<feature type="binding site" evidence="11">
    <location>
        <position position="60"/>
    </location>
    <ligand>
        <name>[4Fe-4S] cluster</name>
        <dbReference type="ChEBI" id="CHEBI:49883"/>
    </ligand>
</feature>
<keyword evidence="4 11" id="KW-0479">Metal-binding</keyword>
<evidence type="ECO:0000256" key="11">
    <source>
        <dbReference type="HAMAP-Rule" id="MF_01479"/>
    </source>
</evidence>
<sequence>MLLPDLLSGLQSEALSAGQNPQVPASPCQRNSPELWFAESPRDIEMAKLLCAECPLRAACLEGAKERGEHSGVWGGELFVEGVIVARKRGRGRPRKVASAA</sequence>
<keyword evidence="10 11" id="KW-0804">Transcription</keyword>
<comment type="function">
    <text evidence="11">Acts as a transcriptional regulator. Probably redox-responsive. The apo- but not holo-form probably binds DNA.</text>
</comment>
<keyword evidence="8 11" id="KW-0238">DNA-binding</keyword>
<dbReference type="PANTHER" id="PTHR38839">
    <property type="entry name" value="TRANSCRIPTIONAL REGULATOR WHID-RELATED"/>
    <property type="match status" value="1"/>
</dbReference>
<keyword evidence="3 11" id="KW-0004">4Fe-4S</keyword>
<comment type="cofactor">
    <cofactor evidence="11">
        <name>[4Fe-4S] cluster</name>
        <dbReference type="ChEBI" id="CHEBI:49883"/>
    </cofactor>
    <text evidence="11">Binds 1 [4Fe-4S] cluster per subunit. Following nitrosylation of the [4Fe-4S] cluster binds 1 [4Fe-8(NO)] cluster per subunit.</text>
</comment>
<keyword evidence="14" id="KW-1185">Reference proteome</keyword>
<dbReference type="PANTHER" id="PTHR38839:SF2">
    <property type="entry name" value="TRANSCRIPTIONAL REGULATOR WHIB7-RELATED"/>
    <property type="match status" value="1"/>
</dbReference>
<comment type="PTM">
    <text evidence="11">The Fe-S cluster can be nitrosylated by nitric oxide (NO).</text>
</comment>
<comment type="PTM">
    <text evidence="11">Upon Fe-S cluster removal intramolecular disulfide bonds are formed.</text>
</comment>
<evidence type="ECO:0000256" key="9">
    <source>
        <dbReference type="ARBA" id="ARBA00023157"/>
    </source>
</evidence>
<name>A0ABY8QQJ5_9MICO</name>
<dbReference type="Proteomes" id="UP001209083">
    <property type="component" value="Chromosome"/>
</dbReference>
<evidence type="ECO:0000256" key="4">
    <source>
        <dbReference type="ARBA" id="ARBA00022723"/>
    </source>
</evidence>
<gene>
    <name evidence="11" type="primary">whiB</name>
    <name evidence="13" type="ORF">LWF01_10275</name>
</gene>
<dbReference type="RefSeq" id="WP_349637306.1">
    <property type="nucleotide sequence ID" value="NZ_CP090958.1"/>
</dbReference>
<evidence type="ECO:0000313" key="14">
    <source>
        <dbReference type="Proteomes" id="UP001209083"/>
    </source>
</evidence>
<evidence type="ECO:0000256" key="5">
    <source>
        <dbReference type="ARBA" id="ARBA00023004"/>
    </source>
</evidence>
<dbReference type="PROSITE" id="PS51674">
    <property type="entry name" value="4FE4S_WBL"/>
    <property type="match status" value="1"/>
</dbReference>
<evidence type="ECO:0000259" key="12">
    <source>
        <dbReference type="PROSITE" id="PS51674"/>
    </source>
</evidence>
<feature type="binding site" evidence="11">
    <location>
        <position position="51"/>
    </location>
    <ligand>
        <name>[4Fe-4S] cluster</name>
        <dbReference type="ChEBI" id="CHEBI:49883"/>
    </ligand>
</feature>
<keyword evidence="6 11" id="KW-0411">Iron-sulfur</keyword>
<evidence type="ECO:0000256" key="6">
    <source>
        <dbReference type="ARBA" id="ARBA00023014"/>
    </source>
</evidence>
<feature type="binding site" evidence="11">
    <location>
        <position position="54"/>
    </location>
    <ligand>
        <name>[4Fe-4S] cluster</name>
        <dbReference type="ChEBI" id="CHEBI:49883"/>
    </ligand>
</feature>
<keyword evidence="11" id="KW-0963">Cytoplasm</keyword>
<dbReference type="Pfam" id="PF02467">
    <property type="entry name" value="Whib"/>
    <property type="match status" value="1"/>
</dbReference>
<dbReference type="EMBL" id="CP090958">
    <property type="protein sequence ID" value="WGW10526.1"/>
    <property type="molecule type" value="Genomic_DNA"/>
</dbReference>
<comment type="subcellular location">
    <subcellularLocation>
        <location evidence="1 11">Cytoplasm</location>
    </subcellularLocation>
</comment>
<reference evidence="13 14" key="1">
    <citation type="submission" date="2023-05" db="EMBL/GenBank/DDBJ databases">
        <title>Lithophilousrod everest ZFBP1038 complete genpme.</title>
        <authorList>
            <person name="Tian M."/>
        </authorList>
    </citation>
    <scope>NUCLEOTIDE SEQUENCE [LARGE SCALE GENOMIC DNA]</scope>
    <source>
        <strain evidence="13 14">ZFBP1038</strain>
    </source>
</reference>
<evidence type="ECO:0000256" key="10">
    <source>
        <dbReference type="ARBA" id="ARBA00023163"/>
    </source>
</evidence>
<dbReference type="InterPro" id="IPR034768">
    <property type="entry name" value="4FE4S_WBL"/>
</dbReference>
<protein>
    <recommendedName>
        <fullName evidence="11">Transcriptional regulator WhiB</fullName>
    </recommendedName>
</protein>
<evidence type="ECO:0000256" key="8">
    <source>
        <dbReference type="ARBA" id="ARBA00023125"/>
    </source>
</evidence>
<evidence type="ECO:0000256" key="3">
    <source>
        <dbReference type="ARBA" id="ARBA00022485"/>
    </source>
</evidence>
<dbReference type="HAMAP" id="MF_01479">
    <property type="entry name" value="WhiB"/>
    <property type="match status" value="1"/>
</dbReference>
<keyword evidence="7 11" id="KW-0805">Transcription regulation</keyword>
<evidence type="ECO:0000313" key="13">
    <source>
        <dbReference type="EMBL" id="WGW10526.1"/>
    </source>
</evidence>
<evidence type="ECO:0000256" key="7">
    <source>
        <dbReference type="ARBA" id="ARBA00023015"/>
    </source>
</evidence>
<organism evidence="13 14">
    <name type="scientific">Saxibacter everestensis</name>
    <dbReference type="NCBI Taxonomy" id="2909229"/>
    <lineage>
        <taxon>Bacteria</taxon>
        <taxon>Bacillati</taxon>
        <taxon>Actinomycetota</taxon>
        <taxon>Actinomycetes</taxon>
        <taxon>Micrococcales</taxon>
        <taxon>Brevibacteriaceae</taxon>
        <taxon>Saxibacter</taxon>
    </lineage>
</organism>
<evidence type="ECO:0000256" key="1">
    <source>
        <dbReference type="ARBA" id="ARBA00004496"/>
    </source>
</evidence>
<accession>A0ABY8QQJ5</accession>